<comment type="caution">
    <text evidence="1">The sequence shown here is derived from an EMBL/GenBank/DDBJ whole genome shotgun (WGS) entry which is preliminary data.</text>
</comment>
<dbReference type="RefSeq" id="WP_344334877.1">
    <property type="nucleotide sequence ID" value="NZ_BAAAPZ010000002.1"/>
</dbReference>
<name>A0ABP5HXW3_9MICO</name>
<dbReference type="EMBL" id="BAAAPZ010000002">
    <property type="protein sequence ID" value="GAA2089492.1"/>
    <property type="molecule type" value="Genomic_DNA"/>
</dbReference>
<protein>
    <submittedName>
        <fullName evidence="1">Uncharacterized protein</fullName>
    </submittedName>
</protein>
<reference evidence="2" key="1">
    <citation type="journal article" date="2019" name="Int. J. Syst. Evol. Microbiol.">
        <title>The Global Catalogue of Microorganisms (GCM) 10K type strain sequencing project: providing services to taxonomists for standard genome sequencing and annotation.</title>
        <authorList>
            <consortium name="The Broad Institute Genomics Platform"/>
            <consortium name="The Broad Institute Genome Sequencing Center for Infectious Disease"/>
            <person name="Wu L."/>
            <person name="Ma J."/>
        </authorList>
    </citation>
    <scope>NUCLEOTIDE SEQUENCE [LARGE SCALE GENOMIC DNA]</scope>
    <source>
        <strain evidence="2">JCM 15900</strain>
    </source>
</reference>
<accession>A0ABP5HXW3</accession>
<gene>
    <name evidence="1" type="ORF">GCM10009823_05320</name>
</gene>
<proteinExistence type="predicted"/>
<organism evidence="1 2">
    <name type="scientific">Brevibacterium salitolerans</name>
    <dbReference type="NCBI Taxonomy" id="1403566"/>
    <lineage>
        <taxon>Bacteria</taxon>
        <taxon>Bacillati</taxon>
        <taxon>Actinomycetota</taxon>
        <taxon>Actinomycetes</taxon>
        <taxon>Micrococcales</taxon>
        <taxon>Brevibacteriaceae</taxon>
        <taxon>Brevibacterium</taxon>
    </lineage>
</organism>
<evidence type="ECO:0000313" key="2">
    <source>
        <dbReference type="Proteomes" id="UP001500984"/>
    </source>
</evidence>
<sequence>MRTLCVVTHPEATHHVHELVGGWHDSELTHPADYNVMTSYN</sequence>
<keyword evidence="2" id="KW-1185">Reference proteome</keyword>
<evidence type="ECO:0000313" key="1">
    <source>
        <dbReference type="EMBL" id="GAA2089492.1"/>
    </source>
</evidence>
<dbReference type="Proteomes" id="UP001500984">
    <property type="component" value="Unassembled WGS sequence"/>
</dbReference>